<dbReference type="PROSITE" id="PS50850">
    <property type="entry name" value="MFS"/>
    <property type="match status" value="1"/>
</dbReference>
<dbReference type="Proteomes" id="UP000593929">
    <property type="component" value="Chromosome"/>
</dbReference>
<dbReference type="PANTHER" id="PTHR42718">
    <property type="entry name" value="MAJOR FACILITATOR SUPERFAMILY MULTIDRUG TRANSPORTER MFSC"/>
    <property type="match status" value="1"/>
</dbReference>
<evidence type="ECO:0000256" key="1">
    <source>
        <dbReference type="ARBA" id="ARBA00004651"/>
    </source>
</evidence>
<feature type="transmembrane region" description="Helical" evidence="7">
    <location>
        <begin position="58"/>
        <end position="77"/>
    </location>
</feature>
<evidence type="ECO:0000256" key="5">
    <source>
        <dbReference type="ARBA" id="ARBA00022989"/>
    </source>
</evidence>
<evidence type="ECO:0000313" key="10">
    <source>
        <dbReference type="Proteomes" id="UP000593929"/>
    </source>
</evidence>
<dbReference type="InterPro" id="IPR004638">
    <property type="entry name" value="EmrB-like"/>
</dbReference>
<keyword evidence="3" id="KW-1003">Cell membrane</keyword>
<reference evidence="9 10" key="1">
    <citation type="submission" date="2020-10" db="EMBL/GenBank/DDBJ databases">
        <title>Genome sequencing of Lactobacillus mucosae KCTC 21011.</title>
        <authorList>
            <person name="Kim J."/>
        </authorList>
    </citation>
    <scope>NUCLEOTIDE SEQUENCE [LARGE SCALE GENOMIC DNA]</scope>
    <source>
        <strain evidence="9 10">LM011</strain>
    </source>
</reference>
<evidence type="ECO:0000256" key="4">
    <source>
        <dbReference type="ARBA" id="ARBA00022692"/>
    </source>
</evidence>
<dbReference type="GO" id="GO:0022857">
    <property type="term" value="F:transmembrane transporter activity"/>
    <property type="evidence" value="ECO:0007669"/>
    <property type="project" value="InterPro"/>
</dbReference>
<evidence type="ECO:0000256" key="7">
    <source>
        <dbReference type="SAM" id="Phobius"/>
    </source>
</evidence>
<accession>A0A7L9VPS8</accession>
<name>A0A7L9VPS8_LIMMU</name>
<dbReference type="Pfam" id="PF07690">
    <property type="entry name" value="MFS_1"/>
    <property type="match status" value="1"/>
</dbReference>
<keyword evidence="6 7" id="KW-0472">Membrane</keyword>
<dbReference type="RefSeq" id="WP_056968242.1">
    <property type="nucleotide sequence ID" value="NZ_CBCRVQ010000001.1"/>
</dbReference>
<evidence type="ECO:0000256" key="6">
    <source>
        <dbReference type="ARBA" id="ARBA00023136"/>
    </source>
</evidence>
<dbReference type="PANTHER" id="PTHR42718:SF24">
    <property type="entry name" value="MAJOR FACILITATOR SUPERFAMILY (MFS) PROFILE DOMAIN-CONTAINING PROTEIN"/>
    <property type="match status" value="1"/>
</dbReference>
<sequence length="500" mass="54291">MTKTQAVDIHGRSYHRTIMFVLMLIATLAGSLMQSTLGTALPTLMDKFSIDLNTAQQATTWFLLALGVMVPVSSYLVKKVPTKPLTIITYAFLLIGVLVTCLTPEKHDMWWMFVVGRVIAAAAVGISMPLLQIAIVNIYSKEERSFAMGLMGLVVGMSPAIGPTLTGWILNRSHHFLGFTLPDNWQAIFYLPITILVVVLVLLPFFMRDIIPNEDVKLDFWSLLLSSFGFGLFLLGFTNVSNDGWSALLAVDAPIVIGLLLIIVFIWRQLKMEKPFLDVRVFKSWDFSVATIAVSAVMMAMMGVEMMLPTYLQNIHGMSALDSGLTLLPGALFIGFLSPVAGILYSKAGIKRVGVAGLLVLSVGTIPFAFITASTPSLAITLMYTIRMIGVAMVLMPLTSLSMDVLPKAKAADGTAVNNTARQIASSVGVALLTSVTQNTINNHKPGMALKLADPLKYAAKTLDASMDGFRLAFQVGLAFAVIGMIVVMFLKEANRQTNK</sequence>
<dbReference type="InterPro" id="IPR011701">
    <property type="entry name" value="MFS"/>
</dbReference>
<dbReference type="Gene3D" id="1.20.1250.20">
    <property type="entry name" value="MFS general substrate transporter like domains"/>
    <property type="match status" value="2"/>
</dbReference>
<dbReference type="EMBL" id="CP062966">
    <property type="protein sequence ID" value="QOL69413.1"/>
    <property type="molecule type" value="Genomic_DNA"/>
</dbReference>
<feature type="transmembrane region" description="Helical" evidence="7">
    <location>
        <begin position="378"/>
        <end position="398"/>
    </location>
</feature>
<feature type="transmembrane region" description="Helical" evidence="7">
    <location>
        <begin position="472"/>
        <end position="491"/>
    </location>
</feature>
<dbReference type="SUPFAM" id="SSF103473">
    <property type="entry name" value="MFS general substrate transporter"/>
    <property type="match status" value="2"/>
</dbReference>
<feature type="transmembrane region" description="Helical" evidence="7">
    <location>
        <begin position="244"/>
        <end position="267"/>
    </location>
</feature>
<feature type="transmembrane region" description="Helical" evidence="7">
    <location>
        <begin position="146"/>
        <end position="169"/>
    </location>
</feature>
<keyword evidence="5 7" id="KW-1133">Transmembrane helix</keyword>
<organism evidence="9 10">
    <name type="scientific">Limosilactobacillus mucosae</name>
    <name type="common">Lactobacillus mucosae</name>
    <dbReference type="NCBI Taxonomy" id="97478"/>
    <lineage>
        <taxon>Bacteria</taxon>
        <taxon>Bacillati</taxon>
        <taxon>Bacillota</taxon>
        <taxon>Bacilli</taxon>
        <taxon>Lactobacillales</taxon>
        <taxon>Lactobacillaceae</taxon>
        <taxon>Limosilactobacillus</taxon>
    </lineage>
</organism>
<dbReference type="InterPro" id="IPR036259">
    <property type="entry name" value="MFS_trans_sf"/>
</dbReference>
<proteinExistence type="predicted"/>
<feature type="transmembrane region" description="Helical" evidence="7">
    <location>
        <begin position="189"/>
        <end position="206"/>
    </location>
</feature>
<feature type="transmembrane region" description="Helical" evidence="7">
    <location>
        <begin position="20"/>
        <end position="38"/>
    </location>
</feature>
<dbReference type="GO" id="GO:0005886">
    <property type="term" value="C:plasma membrane"/>
    <property type="evidence" value="ECO:0007669"/>
    <property type="project" value="UniProtKB-SubCell"/>
</dbReference>
<evidence type="ECO:0000259" key="8">
    <source>
        <dbReference type="PROSITE" id="PS50850"/>
    </source>
</evidence>
<feature type="transmembrane region" description="Helical" evidence="7">
    <location>
        <begin position="84"/>
        <end position="103"/>
    </location>
</feature>
<feature type="transmembrane region" description="Helical" evidence="7">
    <location>
        <begin position="327"/>
        <end position="346"/>
    </location>
</feature>
<feature type="transmembrane region" description="Helical" evidence="7">
    <location>
        <begin position="353"/>
        <end position="372"/>
    </location>
</feature>
<gene>
    <name evidence="9" type="ORF">LM011_08505</name>
</gene>
<keyword evidence="4 7" id="KW-0812">Transmembrane</keyword>
<feature type="domain" description="Major facilitator superfamily (MFS) profile" evidence="8">
    <location>
        <begin position="19"/>
        <end position="496"/>
    </location>
</feature>
<evidence type="ECO:0000256" key="3">
    <source>
        <dbReference type="ARBA" id="ARBA00022475"/>
    </source>
</evidence>
<feature type="transmembrane region" description="Helical" evidence="7">
    <location>
        <begin position="287"/>
        <end position="307"/>
    </location>
</feature>
<evidence type="ECO:0000256" key="2">
    <source>
        <dbReference type="ARBA" id="ARBA00022448"/>
    </source>
</evidence>
<comment type="subcellular location">
    <subcellularLocation>
        <location evidence="1">Cell membrane</location>
        <topology evidence="1">Multi-pass membrane protein</topology>
    </subcellularLocation>
</comment>
<keyword evidence="2" id="KW-0813">Transport</keyword>
<evidence type="ECO:0000313" key="9">
    <source>
        <dbReference type="EMBL" id="QOL69413.1"/>
    </source>
</evidence>
<dbReference type="AlphaFoldDB" id="A0A7L9VPS8"/>
<protein>
    <submittedName>
        <fullName evidence="9">DHA2 family efflux MFS transporter permease subunit</fullName>
    </submittedName>
</protein>
<feature type="transmembrane region" description="Helical" evidence="7">
    <location>
        <begin position="109"/>
        <end position="134"/>
    </location>
</feature>
<dbReference type="InterPro" id="IPR020846">
    <property type="entry name" value="MFS_dom"/>
</dbReference>
<dbReference type="NCBIfam" id="TIGR00711">
    <property type="entry name" value="efflux_EmrB"/>
    <property type="match status" value="1"/>
</dbReference>
<feature type="transmembrane region" description="Helical" evidence="7">
    <location>
        <begin position="218"/>
        <end position="238"/>
    </location>
</feature>